<evidence type="ECO:0000256" key="8">
    <source>
        <dbReference type="ARBA" id="ARBA00023180"/>
    </source>
</evidence>
<dbReference type="SUPFAM" id="SSF81321">
    <property type="entry name" value="Family A G protein-coupled receptor-like"/>
    <property type="match status" value="1"/>
</dbReference>
<feature type="transmembrane region" description="Helical" evidence="11">
    <location>
        <begin position="101"/>
        <end position="119"/>
    </location>
</feature>
<dbReference type="RefSeq" id="XP_031565866.1">
    <property type="nucleotide sequence ID" value="XM_031710006.1"/>
</dbReference>
<accession>A0A6P8IGJ8</accession>
<gene>
    <name evidence="14 15 16 17" type="primary">LOC116301010</name>
</gene>
<evidence type="ECO:0000256" key="2">
    <source>
        <dbReference type="ARBA" id="ARBA00022475"/>
    </source>
</evidence>
<evidence type="ECO:0000256" key="3">
    <source>
        <dbReference type="ARBA" id="ARBA00022692"/>
    </source>
</evidence>
<comment type="similarity">
    <text evidence="10">Belongs to the G-protein coupled receptor 1 family.</text>
</comment>
<keyword evidence="4 11" id="KW-1133">Transmembrane helix</keyword>
<feature type="transmembrane region" description="Helical" evidence="11">
    <location>
        <begin position="140"/>
        <end position="160"/>
    </location>
</feature>
<dbReference type="PANTHER" id="PTHR24246:SF27">
    <property type="entry name" value="ADENOSINE RECEPTOR, ISOFORM A"/>
    <property type="match status" value="1"/>
</dbReference>
<dbReference type="RefSeq" id="XP_031565864.1">
    <property type="nucleotide sequence ID" value="XM_031710004.1"/>
</dbReference>
<dbReference type="OrthoDB" id="10343810at2759"/>
<dbReference type="GO" id="GO:0005886">
    <property type="term" value="C:plasma membrane"/>
    <property type="evidence" value="ECO:0007669"/>
    <property type="project" value="UniProtKB-SubCell"/>
</dbReference>
<keyword evidence="2" id="KW-1003">Cell membrane</keyword>
<reference evidence="14 15" key="1">
    <citation type="submission" date="2025-04" db="UniProtKB">
        <authorList>
            <consortium name="RefSeq"/>
        </authorList>
    </citation>
    <scope>IDENTIFICATION</scope>
    <source>
        <tissue evidence="14 15">Tentacle</tissue>
    </source>
</reference>
<dbReference type="Gene3D" id="1.20.1070.10">
    <property type="entry name" value="Rhodopsin 7-helix transmembrane proteins"/>
    <property type="match status" value="1"/>
</dbReference>
<evidence type="ECO:0000313" key="14">
    <source>
        <dbReference type="RefSeq" id="XP_031565863.1"/>
    </source>
</evidence>
<evidence type="ECO:0000313" key="15">
    <source>
        <dbReference type="RefSeq" id="XP_031565864.1"/>
    </source>
</evidence>
<evidence type="ECO:0000256" key="10">
    <source>
        <dbReference type="RuleBase" id="RU000688"/>
    </source>
</evidence>
<evidence type="ECO:0000256" key="11">
    <source>
        <dbReference type="SAM" id="Phobius"/>
    </source>
</evidence>
<evidence type="ECO:0000256" key="1">
    <source>
        <dbReference type="ARBA" id="ARBA00004651"/>
    </source>
</evidence>
<dbReference type="InterPro" id="IPR017452">
    <property type="entry name" value="GPCR_Rhodpsn_7TM"/>
</dbReference>
<evidence type="ECO:0000256" key="9">
    <source>
        <dbReference type="ARBA" id="ARBA00023224"/>
    </source>
</evidence>
<evidence type="ECO:0000313" key="13">
    <source>
        <dbReference type="Proteomes" id="UP000515163"/>
    </source>
</evidence>
<dbReference type="Proteomes" id="UP000515163">
    <property type="component" value="Unplaced"/>
</dbReference>
<dbReference type="AlphaFoldDB" id="A0A6P8IGJ8"/>
<feature type="transmembrane region" description="Helical" evidence="11">
    <location>
        <begin position="166"/>
        <end position="186"/>
    </location>
</feature>
<feature type="domain" description="G-protein coupled receptors family 1 profile" evidence="12">
    <location>
        <begin position="37"/>
        <end position="282"/>
    </location>
</feature>
<comment type="subcellular location">
    <subcellularLocation>
        <location evidence="1">Cell membrane</location>
        <topology evidence="1">Multi-pass membrane protein</topology>
    </subcellularLocation>
</comment>
<evidence type="ECO:0000313" key="17">
    <source>
        <dbReference type="RefSeq" id="XP_031565866.1"/>
    </source>
</evidence>
<name>A0A6P8IGJ8_ACTTE</name>
<organism evidence="13 15">
    <name type="scientific">Actinia tenebrosa</name>
    <name type="common">Australian red waratah sea anemone</name>
    <dbReference type="NCBI Taxonomy" id="6105"/>
    <lineage>
        <taxon>Eukaryota</taxon>
        <taxon>Metazoa</taxon>
        <taxon>Cnidaria</taxon>
        <taxon>Anthozoa</taxon>
        <taxon>Hexacorallia</taxon>
        <taxon>Actiniaria</taxon>
        <taxon>Actiniidae</taxon>
        <taxon>Actinia</taxon>
    </lineage>
</organism>
<keyword evidence="3 10" id="KW-0812">Transmembrane</keyword>
<dbReference type="InterPro" id="IPR000276">
    <property type="entry name" value="GPCR_Rhodpsn"/>
</dbReference>
<feature type="transmembrane region" description="Helical" evidence="11">
    <location>
        <begin position="228"/>
        <end position="249"/>
    </location>
</feature>
<evidence type="ECO:0000256" key="4">
    <source>
        <dbReference type="ARBA" id="ARBA00022989"/>
    </source>
</evidence>
<dbReference type="Pfam" id="PF00001">
    <property type="entry name" value="7tm_1"/>
    <property type="match status" value="1"/>
</dbReference>
<dbReference type="RefSeq" id="XP_031565865.1">
    <property type="nucleotide sequence ID" value="XM_031710005.1"/>
</dbReference>
<evidence type="ECO:0000313" key="16">
    <source>
        <dbReference type="RefSeq" id="XP_031565865.1"/>
    </source>
</evidence>
<dbReference type="GeneID" id="116301010"/>
<protein>
    <submittedName>
        <fullName evidence="14 15">Histamine H1 receptor-like isoform X2</fullName>
    </submittedName>
</protein>
<evidence type="ECO:0000256" key="6">
    <source>
        <dbReference type="ARBA" id="ARBA00023136"/>
    </source>
</evidence>
<keyword evidence="5 10" id="KW-0297">G-protein coupled receptor</keyword>
<dbReference type="GO" id="GO:0004930">
    <property type="term" value="F:G protein-coupled receptor activity"/>
    <property type="evidence" value="ECO:0007669"/>
    <property type="project" value="UniProtKB-KW"/>
</dbReference>
<dbReference type="PANTHER" id="PTHR24246">
    <property type="entry name" value="OLFACTORY RECEPTOR AND ADENOSINE RECEPTOR"/>
    <property type="match status" value="1"/>
</dbReference>
<dbReference type="PRINTS" id="PR00237">
    <property type="entry name" value="GPCRRHODOPSN"/>
</dbReference>
<dbReference type="PROSITE" id="PS00237">
    <property type="entry name" value="G_PROTEIN_RECEP_F1_1"/>
    <property type="match status" value="1"/>
</dbReference>
<dbReference type="PROSITE" id="PS50262">
    <property type="entry name" value="G_PROTEIN_RECEP_F1_2"/>
    <property type="match status" value="1"/>
</dbReference>
<sequence>MSLFGEYPCLNMTIPPSYISFTTASIFIPLTLLTVTGNLLVLLAIFVDPYRDLKSPFNYFVANLAVADLLVGLVVDPLGVVYHYSEGLQGKYPASLNYIHVPYFMTSSASVLSLAALTFDRYLAITSPMSYRTRLNPKRAGFVSLGIWVFSVAFSFLYLVTGYLMFSFIFMHTIILFSFFVMLFTYQRIFKVFRTQVEQWDNMNDAKNEDNFAKRQAVRWEQKVTKTFLIMLVFFLGCYLPACICIYITNLCSTCSCVLIHWARDAHFFLILSNSSINPFLYAVRFENFRKAFKKMLQCACLRRRFQSFRLEFVNSSTGESTTSIAPKTSQSE</sequence>
<keyword evidence="9 10" id="KW-0807">Transducer</keyword>
<dbReference type="SMART" id="SM01381">
    <property type="entry name" value="7TM_GPCR_Srsx"/>
    <property type="match status" value="1"/>
</dbReference>
<evidence type="ECO:0000256" key="7">
    <source>
        <dbReference type="ARBA" id="ARBA00023170"/>
    </source>
</evidence>
<dbReference type="RefSeq" id="XP_031565863.1">
    <property type="nucleotide sequence ID" value="XM_031710003.1"/>
</dbReference>
<evidence type="ECO:0000259" key="12">
    <source>
        <dbReference type="PROSITE" id="PS50262"/>
    </source>
</evidence>
<keyword evidence="6 11" id="KW-0472">Membrane</keyword>
<feature type="transmembrane region" description="Helical" evidence="11">
    <location>
        <begin position="59"/>
        <end position="81"/>
    </location>
</feature>
<feature type="transmembrane region" description="Helical" evidence="11">
    <location>
        <begin position="26"/>
        <end position="47"/>
    </location>
</feature>
<proteinExistence type="inferred from homology"/>
<keyword evidence="13" id="KW-1185">Reference proteome</keyword>
<evidence type="ECO:0000256" key="5">
    <source>
        <dbReference type="ARBA" id="ARBA00023040"/>
    </source>
</evidence>
<keyword evidence="7 10" id="KW-0675">Receptor</keyword>
<keyword evidence="8" id="KW-0325">Glycoprotein</keyword>